<reference evidence="2" key="2">
    <citation type="submission" date="2020-10" db="UniProtKB">
        <authorList>
            <consortium name="WormBaseParasite"/>
        </authorList>
    </citation>
    <scope>IDENTIFICATION</scope>
</reference>
<evidence type="ECO:0000313" key="1">
    <source>
        <dbReference type="Proteomes" id="UP000492821"/>
    </source>
</evidence>
<accession>A0A7E4ZU95</accession>
<sequence length="71" mass="7817">MVRSLLYFDEDSILSRYDSAISPFNATTNKTAIGTSRHPLTLHFALLYFGLSSSRTKLSAILAVKTYDASA</sequence>
<evidence type="ECO:0000313" key="2">
    <source>
        <dbReference type="WBParaSite" id="Pan_g17634.t1"/>
    </source>
</evidence>
<dbReference type="Proteomes" id="UP000492821">
    <property type="component" value="Unassembled WGS sequence"/>
</dbReference>
<name>A0A7E4ZU95_PANRE</name>
<organism evidence="1 2">
    <name type="scientific">Panagrellus redivivus</name>
    <name type="common">Microworm</name>
    <dbReference type="NCBI Taxonomy" id="6233"/>
    <lineage>
        <taxon>Eukaryota</taxon>
        <taxon>Metazoa</taxon>
        <taxon>Ecdysozoa</taxon>
        <taxon>Nematoda</taxon>
        <taxon>Chromadorea</taxon>
        <taxon>Rhabditida</taxon>
        <taxon>Tylenchina</taxon>
        <taxon>Panagrolaimomorpha</taxon>
        <taxon>Panagrolaimoidea</taxon>
        <taxon>Panagrolaimidae</taxon>
        <taxon>Panagrellus</taxon>
    </lineage>
</organism>
<protein>
    <submittedName>
        <fullName evidence="2">Uncharacterized protein</fullName>
    </submittedName>
</protein>
<proteinExistence type="predicted"/>
<keyword evidence="1" id="KW-1185">Reference proteome</keyword>
<dbReference type="WBParaSite" id="Pan_g17634.t1">
    <property type="protein sequence ID" value="Pan_g17634.t1"/>
    <property type="gene ID" value="Pan_g17634"/>
</dbReference>
<reference evidence="1" key="1">
    <citation type="journal article" date="2013" name="Genetics">
        <title>The draft genome and transcriptome of Panagrellus redivivus are shaped by the harsh demands of a free-living lifestyle.</title>
        <authorList>
            <person name="Srinivasan J."/>
            <person name="Dillman A.R."/>
            <person name="Macchietto M.G."/>
            <person name="Heikkinen L."/>
            <person name="Lakso M."/>
            <person name="Fracchia K.M."/>
            <person name="Antoshechkin I."/>
            <person name="Mortazavi A."/>
            <person name="Wong G."/>
            <person name="Sternberg P.W."/>
        </authorList>
    </citation>
    <scope>NUCLEOTIDE SEQUENCE [LARGE SCALE GENOMIC DNA]</scope>
    <source>
        <strain evidence="1">MT8872</strain>
    </source>
</reference>
<dbReference type="AlphaFoldDB" id="A0A7E4ZU95"/>